<dbReference type="KEGG" id="ppsr:I6J18_18190"/>
<dbReference type="SUPFAM" id="SSF48295">
    <property type="entry name" value="TrpR-like"/>
    <property type="match status" value="1"/>
</dbReference>
<name>A0A974NKJ1_PERPY</name>
<evidence type="ECO:0000259" key="3">
    <source>
        <dbReference type="Pfam" id="PF13518"/>
    </source>
</evidence>
<dbReference type="GO" id="GO:0043565">
    <property type="term" value="F:sequence-specific DNA binding"/>
    <property type="evidence" value="ECO:0007669"/>
    <property type="project" value="InterPro"/>
</dbReference>
<comment type="similarity">
    <text evidence="1">Belongs to the IS150/IS1296 orfA family.</text>
</comment>
<evidence type="ECO:0000313" key="5">
    <source>
        <dbReference type="Proteomes" id="UP000595254"/>
    </source>
</evidence>
<gene>
    <name evidence="4" type="ORF">I6J18_18190</name>
</gene>
<dbReference type="InterPro" id="IPR055247">
    <property type="entry name" value="InsJ-like_HTH"/>
</dbReference>
<proteinExistence type="inferred from homology"/>
<dbReference type="RefSeq" id="WP_040375947.1">
    <property type="nucleotide sequence ID" value="NZ_CP068053.1"/>
</dbReference>
<dbReference type="InterPro" id="IPR052057">
    <property type="entry name" value="IS150/IS1296_orfA-like"/>
</dbReference>
<dbReference type="Proteomes" id="UP000595254">
    <property type="component" value="Chromosome"/>
</dbReference>
<dbReference type="InterPro" id="IPR009057">
    <property type="entry name" value="Homeodomain-like_sf"/>
</dbReference>
<evidence type="ECO:0000313" key="4">
    <source>
        <dbReference type="EMBL" id="QQS99509.1"/>
    </source>
</evidence>
<feature type="region of interest" description="Disordered" evidence="2">
    <location>
        <begin position="114"/>
        <end position="142"/>
    </location>
</feature>
<dbReference type="Pfam" id="PF13518">
    <property type="entry name" value="HTH_28"/>
    <property type="match status" value="1"/>
</dbReference>
<organism evidence="4 5">
    <name type="scientific">Peribacillus psychrosaccharolyticus</name>
    <name type="common">Bacillus psychrosaccharolyticus</name>
    <dbReference type="NCBI Taxonomy" id="1407"/>
    <lineage>
        <taxon>Bacteria</taxon>
        <taxon>Bacillati</taxon>
        <taxon>Bacillota</taxon>
        <taxon>Bacilli</taxon>
        <taxon>Bacillales</taxon>
        <taxon>Bacillaceae</taxon>
        <taxon>Peribacillus</taxon>
    </lineage>
</organism>
<dbReference type="Gene3D" id="1.10.10.10">
    <property type="entry name" value="Winged helix-like DNA-binding domain superfamily/Winged helix DNA-binding domain"/>
    <property type="match status" value="1"/>
</dbReference>
<accession>A0A974NKJ1</accession>
<dbReference type="PANTHER" id="PTHR33795">
    <property type="entry name" value="INSERTION ELEMENT IS150 PROTEIN INSJ"/>
    <property type="match status" value="1"/>
</dbReference>
<reference evidence="4 5" key="1">
    <citation type="submission" date="2021-01" db="EMBL/GenBank/DDBJ databases">
        <title>FDA dAtabase for Regulatory Grade micrObial Sequences (FDA-ARGOS): Supporting development and validation of Infectious Disease Dx tests.</title>
        <authorList>
            <person name="Nelson B."/>
            <person name="Plummer A."/>
            <person name="Tallon L."/>
            <person name="Sadzewicz L."/>
            <person name="Zhao X."/>
            <person name="Boylan J."/>
            <person name="Ott S."/>
            <person name="Bowen H."/>
            <person name="Vavikolanu K."/>
            <person name="Mehta A."/>
            <person name="Aluvathingal J."/>
            <person name="Nadendla S."/>
            <person name="Myers T."/>
            <person name="Yan Y."/>
            <person name="Sichtig H."/>
        </authorList>
    </citation>
    <scope>NUCLEOTIDE SEQUENCE [LARGE SCALE GENOMIC DNA]</scope>
    <source>
        <strain evidence="4 5">FDAARGOS_1161</strain>
    </source>
</reference>
<dbReference type="InterPro" id="IPR036388">
    <property type="entry name" value="WH-like_DNA-bd_sf"/>
</dbReference>
<dbReference type="AlphaFoldDB" id="A0A974NKJ1"/>
<evidence type="ECO:0000256" key="2">
    <source>
        <dbReference type="SAM" id="MobiDB-lite"/>
    </source>
</evidence>
<protein>
    <submittedName>
        <fullName evidence="4">Transposase</fullName>
    </submittedName>
</protein>
<dbReference type="InterPro" id="IPR010921">
    <property type="entry name" value="Trp_repressor/repl_initiator"/>
</dbReference>
<dbReference type="SUPFAM" id="SSF46689">
    <property type="entry name" value="Homeodomain-like"/>
    <property type="match status" value="1"/>
</dbReference>
<dbReference type="EMBL" id="CP068053">
    <property type="protein sequence ID" value="QQS99509.1"/>
    <property type="molecule type" value="Genomic_DNA"/>
</dbReference>
<keyword evidence="5" id="KW-1185">Reference proteome</keyword>
<evidence type="ECO:0000256" key="1">
    <source>
        <dbReference type="ARBA" id="ARBA00038232"/>
    </source>
</evidence>
<feature type="domain" description="Insertion element IS150 protein InsJ-like helix-turn-helix" evidence="3">
    <location>
        <begin position="8"/>
        <end position="57"/>
    </location>
</feature>
<dbReference type="PANTHER" id="PTHR33795:SF1">
    <property type="entry name" value="INSERTION ELEMENT IS150 PROTEIN INSJ"/>
    <property type="match status" value="1"/>
</dbReference>
<feature type="region of interest" description="Disordered" evidence="2">
    <location>
        <begin position="167"/>
        <end position="187"/>
    </location>
</feature>
<sequence length="187" mass="21684">MAKYSEEFKLKIVKEYLEGFLGYGLLAKKHGIPNPAQIQRWVSAYKAFEKDGLRKKQSKQFFSVQFKVDVLHFMKQTGASYQNTAIQFNLHNPTLIANWYSKLSKEGIEDLKGKVKGRPPMPKNPKVNSVNQGKSLSREEQLERENELLRLENAYLKKLRAFQENPNAFLAKHKQPWHSNSKKTDSD</sequence>